<evidence type="ECO:0000313" key="2">
    <source>
        <dbReference type="Proteomes" id="UP001140510"/>
    </source>
</evidence>
<evidence type="ECO:0000313" key="1">
    <source>
        <dbReference type="EMBL" id="KAJ4402739.1"/>
    </source>
</evidence>
<dbReference type="EMBL" id="JAPEVA010000058">
    <property type="protein sequence ID" value="KAJ4402739.1"/>
    <property type="molecule type" value="Genomic_DNA"/>
</dbReference>
<name>A0A9W9D612_9PLEO</name>
<protein>
    <submittedName>
        <fullName evidence="1">Uncharacterized protein</fullName>
    </submittedName>
</protein>
<dbReference type="OrthoDB" id="5314997at2759"/>
<comment type="caution">
    <text evidence="1">The sequence shown here is derived from an EMBL/GenBank/DDBJ whole genome shotgun (WGS) entry which is preliminary data.</text>
</comment>
<dbReference type="Proteomes" id="UP001140510">
    <property type="component" value="Unassembled WGS sequence"/>
</dbReference>
<dbReference type="AlphaFoldDB" id="A0A9W9D612"/>
<keyword evidence="2" id="KW-1185">Reference proteome</keyword>
<gene>
    <name evidence="1" type="ORF">N0V91_006960</name>
</gene>
<organism evidence="1 2">
    <name type="scientific">Didymella pomorum</name>
    <dbReference type="NCBI Taxonomy" id="749634"/>
    <lineage>
        <taxon>Eukaryota</taxon>
        <taxon>Fungi</taxon>
        <taxon>Dikarya</taxon>
        <taxon>Ascomycota</taxon>
        <taxon>Pezizomycotina</taxon>
        <taxon>Dothideomycetes</taxon>
        <taxon>Pleosporomycetidae</taxon>
        <taxon>Pleosporales</taxon>
        <taxon>Pleosporineae</taxon>
        <taxon>Didymellaceae</taxon>
        <taxon>Didymella</taxon>
    </lineage>
</organism>
<sequence>MACLNVMDTPNHTEAAAPQVDEKPFPFERLRMELRLEVYDHFTVREYRSLLKPQYALYYEALDAHVALLRVKFFNQEINAHLREYLQTHPIGGLNHDVLDHATALLRLIQIGHKYDSQRQRKLPALSNSSQNDTLDALVVPLKAFEVELRRMSSKFCIPTFQYKVGAVYAFFRSPLLKMRRDELCDIQIRCLGKRLPVNMHTRDILEH</sequence>
<reference evidence="1" key="1">
    <citation type="submission" date="2022-10" db="EMBL/GenBank/DDBJ databases">
        <title>Tapping the CABI collections for fungal endophytes: first genome assemblies for Collariella, Neodidymelliopsis, Ascochyta clinopodiicola, Didymella pomorum, Didymosphaeria variabile, Neocosmospora piperis and Neocucurbitaria cava.</title>
        <authorList>
            <person name="Hill R."/>
        </authorList>
    </citation>
    <scope>NUCLEOTIDE SEQUENCE</scope>
    <source>
        <strain evidence="1">IMI 355091</strain>
    </source>
</reference>
<accession>A0A9W9D612</accession>
<proteinExistence type="predicted"/>